<protein>
    <submittedName>
        <fullName evidence="1">Uncharacterized protein</fullName>
    </submittedName>
</protein>
<accession>A0A2P2N310</accession>
<dbReference type="AlphaFoldDB" id="A0A2P2N310"/>
<sequence>MQLSNWYVRKCKSGIRQEKSEATRKREPHNTSIFLTHHLT</sequence>
<name>A0A2P2N310_RHIMU</name>
<proteinExistence type="predicted"/>
<dbReference type="EMBL" id="GGEC01056376">
    <property type="protein sequence ID" value="MBX36860.1"/>
    <property type="molecule type" value="Transcribed_RNA"/>
</dbReference>
<reference evidence="1" key="1">
    <citation type="submission" date="2018-02" db="EMBL/GenBank/DDBJ databases">
        <title>Rhizophora mucronata_Transcriptome.</title>
        <authorList>
            <person name="Meera S.P."/>
            <person name="Sreeshan A."/>
            <person name="Augustine A."/>
        </authorList>
    </citation>
    <scope>NUCLEOTIDE SEQUENCE</scope>
    <source>
        <tissue evidence="1">Leaf</tissue>
    </source>
</reference>
<organism evidence="1">
    <name type="scientific">Rhizophora mucronata</name>
    <name type="common">Asiatic mangrove</name>
    <dbReference type="NCBI Taxonomy" id="61149"/>
    <lineage>
        <taxon>Eukaryota</taxon>
        <taxon>Viridiplantae</taxon>
        <taxon>Streptophyta</taxon>
        <taxon>Embryophyta</taxon>
        <taxon>Tracheophyta</taxon>
        <taxon>Spermatophyta</taxon>
        <taxon>Magnoliopsida</taxon>
        <taxon>eudicotyledons</taxon>
        <taxon>Gunneridae</taxon>
        <taxon>Pentapetalae</taxon>
        <taxon>rosids</taxon>
        <taxon>fabids</taxon>
        <taxon>Malpighiales</taxon>
        <taxon>Rhizophoraceae</taxon>
        <taxon>Rhizophora</taxon>
    </lineage>
</organism>
<evidence type="ECO:0000313" key="1">
    <source>
        <dbReference type="EMBL" id="MBX36860.1"/>
    </source>
</evidence>